<accession>A0A7W7HXF8</accession>
<dbReference type="GO" id="GO:0005506">
    <property type="term" value="F:iron ion binding"/>
    <property type="evidence" value="ECO:0007669"/>
    <property type="project" value="InterPro"/>
</dbReference>
<dbReference type="PRINTS" id="PR00385">
    <property type="entry name" value="P450"/>
</dbReference>
<gene>
    <name evidence="8" type="ORF">BJ971_003108</name>
</gene>
<evidence type="ECO:0000256" key="3">
    <source>
        <dbReference type="ARBA" id="ARBA00022723"/>
    </source>
</evidence>
<evidence type="ECO:0000313" key="9">
    <source>
        <dbReference type="Proteomes" id="UP000578112"/>
    </source>
</evidence>
<proteinExistence type="inferred from homology"/>
<sequence length="423" mass="46491">MADLGRAVRFSAGLYARRLDFLYHGYVRRDPMALLHLRPGRDDPYAIYRGMPRFGPTRLGNWATTSHRICSAVLRDRRFGVSAANLDPSAPPSVADSFDMSFLDRDPPDHTRLRRLAQPAFSPKQMAGYRPRIERTVDDLLDAALAAREFDLVPALAAPLPIGVITDLLGVPDADAERFSRYGTIIGGALDGVRSPAHAARLRSANRALREIFEELFVLRRREPADDLISRIVAAEGEQIQPREMVPMCNLLLVAGFETTVNLIGNAVNALLDHPEQWAALVADPAGLAPAAVEETLRYDPPVQRTARCALTDLDLEGHRVRRGQFVVTLIGAANRDPEAFADPGTFDIGRAPGADHLAFSSGIHYCIGQPLARLEATVALQKLAERMPDLRRAGVLRRRASSIVRGPIRFPVRTGDRSLSVV</sequence>
<keyword evidence="4 7" id="KW-0560">Oxidoreductase</keyword>
<dbReference type="GO" id="GO:0004497">
    <property type="term" value="F:monooxygenase activity"/>
    <property type="evidence" value="ECO:0007669"/>
    <property type="project" value="UniProtKB-KW"/>
</dbReference>
<comment type="similarity">
    <text evidence="1 7">Belongs to the cytochrome P450 family.</text>
</comment>
<keyword evidence="6 7" id="KW-0503">Monooxygenase</keyword>
<dbReference type="InterPro" id="IPR036396">
    <property type="entry name" value="Cyt_P450_sf"/>
</dbReference>
<evidence type="ECO:0000256" key="4">
    <source>
        <dbReference type="ARBA" id="ARBA00023002"/>
    </source>
</evidence>
<dbReference type="InterPro" id="IPR001128">
    <property type="entry name" value="Cyt_P450"/>
</dbReference>
<dbReference type="RefSeq" id="WP_184993738.1">
    <property type="nucleotide sequence ID" value="NZ_BOMK01000012.1"/>
</dbReference>
<evidence type="ECO:0000313" key="8">
    <source>
        <dbReference type="EMBL" id="MBB4762552.1"/>
    </source>
</evidence>
<dbReference type="GO" id="GO:0016740">
    <property type="term" value="F:transferase activity"/>
    <property type="evidence" value="ECO:0007669"/>
    <property type="project" value="UniProtKB-KW"/>
</dbReference>
<keyword evidence="3 7" id="KW-0479">Metal-binding</keyword>
<dbReference type="PANTHER" id="PTHR46696:SF1">
    <property type="entry name" value="CYTOCHROME P450 YJIB-RELATED"/>
    <property type="match status" value="1"/>
</dbReference>
<organism evidence="8 9">
    <name type="scientific">Actinoplanes digitatis</name>
    <dbReference type="NCBI Taxonomy" id="1868"/>
    <lineage>
        <taxon>Bacteria</taxon>
        <taxon>Bacillati</taxon>
        <taxon>Actinomycetota</taxon>
        <taxon>Actinomycetes</taxon>
        <taxon>Micromonosporales</taxon>
        <taxon>Micromonosporaceae</taxon>
        <taxon>Actinoplanes</taxon>
    </lineage>
</organism>
<dbReference type="Proteomes" id="UP000578112">
    <property type="component" value="Unassembled WGS sequence"/>
</dbReference>
<dbReference type="InterPro" id="IPR017972">
    <property type="entry name" value="Cyt_P450_CS"/>
</dbReference>
<evidence type="ECO:0000256" key="5">
    <source>
        <dbReference type="ARBA" id="ARBA00023004"/>
    </source>
</evidence>
<keyword evidence="8" id="KW-0808">Transferase</keyword>
<dbReference type="PANTHER" id="PTHR46696">
    <property type="entry name" value="P450, PUTATIVE (EUROFUNG)-RELATED"/>
    <property type="match status" value="1"/>
</dbReference>
<evidence type="ECO:0000256" key="1">
    <source>
        <dbReference type="ARBA" id="ARBA00010617"/>
    </source>
</evidence>
<reference evidence="8 9" key="1">
    <citation type="submission" date="2020-08" db="EMBL/GenBank/DDBJ databases">
        <title>Sequencing the genomes of 1000 actinobacteria strains.</title>
        <authorList>
            <person name="Klenk H.-P."/>
        </authorList>
    </citation>
    <scope>NUCLEOTIDE SEQUENCE [LARGE SCALE GENOMIC DNA]</scope>
    <source>
        <strain evidence="8 9">DSM 43149</strain>
    </source>
</reference>
<evidence type="ECO:0000256" key="7">
    <source>
        <dbReference type="RuleBase" id="RU000461"/>
    </source>
</evidence>
<dbReference type="FunFam" id="1.10.630.10:FF:000018">
    <property type="entry name" value="Cytochrome P450 monooxygenase"/>
    <property type="match status" value="1"/>
</dbReference>
<evidence type="ECO:0000256" key="2">
    <source>
        <dbReference type="ARBA" id="ARBA00022617"/>
    </source>
</evidence>
<dbReference type="GO" id="GO:0020037">
    <property type="term" value="F:heme binding"/>
    <property type="evidence" value="ECO:0007669"/>
    <property type="project" value="InterPro"/>
</dbReference>
<dbReference type="SUPFAM" id="SSF48264">
    <property type="entry name" value="Cytochrome P450"/>
    <property type="match status" value="1"/>
</dbReference>
<dbReference type="PROSITE" id="PS00086">
    <property type="entry name" value="CYTOCHROME_P450"/>
    <property type="match status" value="1"/>
</dbReference>
<keyword evidence="2 7" id="KW-0349">Heme</keyword>
<keyword evidence="9" id="KW-1185">Reference proteome</keyword>
<dbReference type="PRINTS" id="PR00359">
    <property type="entry name" value="BP450"/>
</dbReference>
<dbReference type="InterPro" id="IPR002397">
    <property type="entry name" value="Cyt_P450_B"/>
</dbReference>
<evidence type="ECO:0000256" key="6">
    <source>
        <dbReference type="ARBA" id="ARBA00023033"/>
    </source>
</evidence>
<dbReference type="CDD" id="cd20625">
    <property type="entry name" value="CYP164-like"/>
    <property type="match status" value="1"/>
</dbReference>
<keyword evidence="5 7" id="KW-0408">Iron</keyword>
<comment type="caution">
    <text evidence="8">The sequence shown here is derived from an EMBL/GenBank/DDBJ whole genome shotgun (WGS) entry which is preliminary data.</text>
</comment>
<dbReference type="Gene3D" id="1.10.630.10">
    <property type="entry name" value="Cytochrome P450"/>
    <property type="match status" value="1"/>
</dbReference>
<protein>
    <submittedName>
        <fullName evidence="8">P450-derived glycosyltransferase activator</fullName>
    </submittedName>
</protein>
<name>A0A7W7HXF8_9ACTN</name>
<dbReference type="EMBL" id="JACHNH010000001">
    <property type="protein sequence ID" value="MBB4762552.1"/>
    <property type="molecule type" value="Genomic_DNA"/>
</dbReference>
<dbReference type="GO" id="GO:0017000">
    <property type="term" value="P:antibiotic biosynthetic process"/>
    <property type="evidence" value="ECO:0007669"/>
    <property type="project" value="UniProtKB-ARBA"/>
</dbReference>
<dbReference type="GO" id="GO:0016705">
    <property type="term" value="F:oxidoreductase activity, acting on paired donors, with incorporation or reduction of molecular oxygen"/>
    <property type="evidence" value="ECO:0007669"/>
    <property type="project" value="InterPro"/>
</dbReference>
<dbReference type="Pfam" id="PF00067">
    <property type="entry name" value="p450"/>
    <property type="match status" value="1"/>
</dbReference>
<dbReference type="AlphaFoldDB" id="A0A7W7HXF8"/>